<feature type="compositionally biased region" description="Pro residues" evidence="1">
    <location>
        <begin position="207"/>
        <end position="216"/>
    </location>
</feature>
<evidence type="ECO:0000313" key="3">
    <source>
        <dbReference type="Proteomes" id="UP001558652"/>
    </source>
</evidence>
<reference evidence="2 3" key="1">
    <citation type="submission" date="2024-07" db="EMBL/GenBank/DDBJ databases">
        <title>Chromosome-level genome assembly of the water stick insect Ranatra chinensis (Heteroptera: Nepidae).</title>
        <authorList>
            <person name="Liu X."/>
        </authorList>
    </citation>
    <scope>NUCLEOTIDE SEQUENCE [LARGE SCALE GENOMIC DNA]</scope>
    <source>
        <strain evidence="2">Cailab_2021Rc</strain>
        <tissue evidence="2">Muscle</tissue>
    </source>
</reference>
<evidence type="ECO:0000313" key="2">
    <source>
        <dbReference type="EMBL" id="KAL1116299.1"/>
    </source>
</evidence>
<sequence>MFQKNKTQETTENALARRHQRWPPRCPFRLESLRASNPGVALHPKLTMSQKKYKPLFSGAENEFFGTVAPVGASFYEESKIIRIFEFFNIGGVREIRALLRTPSPHDIHSSLEEESPGRSIPQGRPPSSGRRSIPPPSSRDAQCVSDRPAVRAPDDPPVEYQIVPQRLPVRIPGPPVPLGGCAPAGPERSDAAAGYETPGRRRSPGQGPPPDLGAV</sequence>
<feature type="compositionally biased region" description="Low complexity" evidence="1">
    <location>
        <begin position="118"/>
        <end position="133"/>
    </location>
</feature>
<organism evidence="2 3">
    <name type="scientific">Ranatra chinensis</name>
    <dbReference type="NCBI Taxonomy" id="642074"/>
    <lineage>
        <taxon>Eukaryota</taxon>
        <taxon>Metazoa</taxon>
        <taxon>Ecdysozoa</taxon>
        <taxon>Arthropoda</taxon>
        <taxon>Hexapoda</taxon>
        <taxon>Insecta</taxon>
        <taxon>Pterygota</taxon>
        <taxon>Neoptera</taxon>
        <taxon>Paraneoptera</taxon>
        <taxon>Hemiptera</taxon>
        <taxon>Heteroptera</taxon>
        <taxon>Panheteroptera</taxon>
        <taxon>Nepomorpha</taxon>
        <taxon>Nepidae</taxon>
        <taxon>Ranatrinae</taxon>
        <taxon>Ranatra</taxon>
    </lineage>
</organism>
<dbReference type="Proteomes" id="UP001558652">
    <property type="component" value="Unassembled WGS sequence"/>
</dbReference>
<comment type="caution">
    <text evidence="2">The sequence shown here is derived from an EMBL/GenBank/DDBJ whole genome shotgun (WGS) entry which is preliminary data.</text>
</comment>
<dbReference type="AlphaFoldDB" id="A0ABD0YGU8"/>
<name>A0ABD0YGU8_9HEMI</name>
<dbReference type="EMBL" id="JBFDAA010000018">
    <property type="protein sequence ID" value="KAL1116299.1"/>
    <property type="molecule type" value="Genomic_DNA"/>
</dbReference>
<gene>
    <name evidence="2" type="ORF">AAG570_005794</name>
</gene>
<proteinExistence type="predicted"/>
<evidence type="ECO:0000256" key="1">
    <source>
        <dbReference type="SAM" id="MobiDB-lite"/>
    </source>
</evidence>
<feature type="region of interest" description="Disordered" evidence="1">
    <location>
        <begin position="107"/>
        <end position="216"/>
    </location>
</feature>
<keyword evidence="3" id="KW-1185">Reference proteome</keyword>
<accession>A0ABD0YGU8</accession>
<protein>
    <submittedName>
        <fullName evidence="2">Uncharacterized protein</fullName>
    </submittedName>
</protein>